<dbReference type="SUPFAM" id="SSF53098">
    <property type="entry name" value="Ribonuclease H-like"/>
    <property type="match status" value="1"/>
</dbReference>
<evidence type="ECO:0000313" key="1">
    <source>
        <dbReference type="Proteomes" id="UP000694846"/>
    </source>
</evidence>
<dbReference type="PANTHER" id="PTHR45749:SF21">
    <property type="entry name" value="DUF4371 DOMAIN-CONTAINING PROTEIN"/>
    <property type="match status" value="1"/>
</dbReference>
<protein>
    <submittedName>
        <fullName evidence="2">Uncharacterized protein LOC112686538</fullName>
    </submittedName>
</protein>
<dbReference type="PANTHER" id="PTHR45749">
    <property type="match status" value="1"/>
</dbReference>
<dbReference type="RefSeq" id="XP_025414670.1">
    <property type="nucleotide sequence ID" value="XM_025558885.1"/>
</dbReference>
<dbReference type="InterPro" id="IPR012337">
    <property type="entry name" value="RNaseH-like_sf"/>
</dbReference>
<proteinExistence type="predicted"/>
<dbReference type="Proteomes" id="UP000694846">
    <property type="component" value="Unplaced"/>
</dbReference>
<name>A0A8B8FWE4_9HEMI</name>
<organism evidence="1 2">
    <name type="scientific">Sipha flava</name>
    <name type="common">yellow sugarcane aphid</name>
    <dbReference type="NCBI Taxonomy" id="143950"/>
    <lineage>
        <taxon>Eukaryota</taxon>
        <taxon>Metazoa</taxon>
        <taxon>Ecdysozoa</taxon>
        <taxon>Arthropoda</taxon>
        <taxon>Hexapoda</taxon>
        <taxon>Insecta</taxon>
        <taxon>Pterygota</taxon>
        <taxon>Neoptera</taxon>
        <taxon>Paraneoptera</taxon>
        <taxon>Hemiptera</taxon>
        <taxon>Sternorrhyncha</taxon>
        <taxon>Aphidomorpha</taxon>
        <taxon>Aphidoidea</taxon>
        <taxon>Aphididae</taxon>
        <taxon>Sipha</taxon>
    </lineage>
</organism>
<reference evidence="2" key="1">
    <citation type="submission" date="2025-08" db="UniProtKB">
        <authorList>
            <consortium name="RefSeq"/>
        </authorList>
    </citation>
    <scope>IDENTIFICATION</scope>
    <source>
        <tissue evidence="2">Whole body</tissue>
    </source>
</reference>
<gene>
    <name evidence="2" type="primary">LOC112686538</name>
</gene>
<dbReference type="AlphaFoldDB" id="A0A8B8FWE4"/>
<dbReference type="GeneID" id="112686538"/>
<keyword evidence="1" id="KW-1185">Reference proteome</keyword>
<accession>A0A8B8FWE4</accession>
<dbReference type="OrthoDB" id="6603688at2759"/>
<sequence>MAFLKLHPIQPSDIKSLSFDPCKVYFRLLPTGESLQRKWLSYCVENKSVYCSICMTFSIDKNTSFCTGSVVNIKNLCERLNKHEKSLRHSDATPCYLINKSGVNVENLINTERELVVKNNREIVHRVINRILLLSKQNVDFRGKRYESAYDLNNLQNNHGNFLEVVNFLSTYDPIMRVHVDKVSKKSAEMKKIREANTSQKHGPAIAVDVVAAGLFSLEVDSTQDITVKDQMCICVRFVNVNSENLVQERLLKMATIKSATNLKLLVSDSFDGASNMSGKYKGLQNQLKVDAPNSIFTHCHAHVLNLVIQDSVKYTIFENETSADKLRKLKKIGATRWNSADDALRSIFNTWSDQNETELSRNHYYYVLDALHTIAYADNTDPHTASDARALIINWTSYETIITAFLFLQLFSSTTPVSKYLQTKGLD</sequence>
<evidence type="ECO:0000313" key="2">
    <source>
        <dbReference type="RefSeq" id="XP_025414670.1"/>
    </source>
</evidence>